<dbReference type="Proteomes" id="UP000033423">
    <property type="component" value="Unassembled WGS sequence"/>
</dbReference>
<organism evidence="1 2">
    <name type="scientific">Candidatus Magnetobacterium bavaricum</name>
    <dbReference type="NCBI Taxonomy" id="29290"/>
    <lineage>
        <taxon>Bacteria</taxon>
        <taxon>Pseudomonadati</taxon>
        <taxon>Nitrospirota</taxon>
        <taxon>Thermodesulfovibrionia</taxon>
        <taxon>Thermodesulfovibrionales</taxon>
        <taxon>Candidatus Magnetobacteriaceae</taxon>
        <taxon>Candidatus Magnetobacterium</taxon>
    </lineage>
</organism>
<accession>A0A0F3GVR3</accession>
<dbReference type="AlphaFoldDB" id="A0A0F3GVR3"/>
<dbReference type="EMBL" id="LACI01000781">
    <property type="protein sequence ID" value="KJU85991.1"/>
    <property type="molecule type" value="Genomic_DNA"/>
</dbReference>
<keyword evidence="2" id="KW-1185">Reference proteome</keyword>
<proteinExistence type="predicted"/>
<evidence type="ECO:0000313" key="1">
    <source>
        <dbReference type="EMBL" id="KJU85991.1"/>
    </source>
</evidence>
<name>A0A0F3GVR3_9BACT</name>
<evidence type="ECO:0000313" key="2">
    <source>
        <dbReference type="Proteomes" id="UP000033423"/>
    </source>
</evidence>
<comment type="caution">
    <text evidence="1">The sequence shown here is derived from an EMBL/GenBank/DDBJ whole genome shotgun (WGS) entry which is preliminary data.</text>
</comment>
<sequence length="351" mass="38499">MESDTLFVNLRNNLELDGFTVNKQSLKHIQSDCANAYVFELEQNANYQMRSSVESSNDIESRKDYLFYYVQNKQEQTSSNTPIYWIASITKDKGVDLPVVALTFGDKSLVFDFDKDKSFIKGSTINTRGYSEDLKTLKCFLGALGINYDNWGSRFSSILGNAQMFCDLGGTTRELIEIAVGLGGCVGISAGCPLAVATAAAFVICKTVDMTTCMYGTGTGWTPPSGCSLTTVYSDTGYSNSLSSECTSAHRDGVGVGAYARYAKFVPSRSGNYRIVMVDVSNHSNCSDDLDTYLYLLDASGTVIAYNDDLNGCVSSDIQSKYLNANTTYYIETTTYYSGRSGNFFFKIISQ</sequence>
<gene>
    <name evidence="1" type="ORF">MBAV_001807</name>
</gene>
<dbReference type="Gene3D" id="2.60.120.380">
    <property type="match status" value="1"/>
</dbReference>
<protein>
    <submittedName>
        <fullName evidence="1">Uncharacterized protein</fullName>
    </submittedName>
</protein>
<reference evidence="1 2" key="1">
    <citation type="submission" date="2015-02" db="EMBL/GenBank/DDBJ databases">
        <title>Single-cell genomics of uncultivated deep-branching MTB reveals a conserved set of magnetosome genes.</title>
        <authorList>
            <person name="Kolinko S."/>
            <person name="Richter M."/>
            <person name="Glockner F.O."/>
            <person name="Brachmann A."/>
            <person name="Schuler D."/>
        </authorList>
    </citation>
    <scope>NUCLEOTIDE SEQUENCE [LARGE SCALE GENOMIC DNA]</scope>
    <source>
        <strain evidence="1">TM-1</strain>
    </source>
</reference>